<dbReference type="Proteomes" id="UP000432015">
    <property type="component" value="Unassembled WGS sequence"/>
</dbReference>
<dbReference type="AlphaFoldDB" id="A0A7K1L213"/>
<protein>
    <recommendedName>
        <fullName evidence="3">Histidine kinase/HSP90-like ATPase domain-containing protein</fullName>
    </recommendedName>
</protein>
<name>A0A7K1L213_9ACTN</name>
<dbReference type="SUPFAM" id="SSF55874">
    <property type="entry name" value="ATPase domain of HSP90 chaperone/DNA topoisomerase II/histidine kinase"/>
    <property type="match status" value="1"/>
</dbReference>
<comment type="caution">
    <text evidence="4">The sequence shown here is derived from an EMBL/GenBank/DDBJ whole genome shotgun (WGS) entry which is preliminary data.</text>
</comment>
<dbReference type="CDD" id="cd16936">
    <property type="entry name" value="HATPase_RsbW-like"/>
    <property type="match status" value="1"/>
</dbReference>
<dbReference type="Pfam" id="PF13581">
    <property type="entry name" value="HATPase_c_2"/>
    <property type="match status" value="1"/>
</dbReference>
<dbReference type="GO" id="GO:0004674">
    <property type="term" value="F:protein serine/threonine kinase activity"/>
    <property type="evidence" value="ECO:0007669"/>
    <property type="project" value="UniProtKB-KW"/>
</dbReference>
<sequence>MTGDFPERRGAVAVGVEDASRPAGRTGRRGGAVGGVLGEVTLPGTRRSVGVARGFVRELAAGFEDLDDLVTVVSEMVANAVTHTASGRRDGHVRVVLAEAAGRYRLEVADDGADGALPRVREEAGAETGRGLRIVAVLAERWGFRRDGTRTVVWAEFPVRSGEAPAPAGEGRGRGPVSGPG</sequence>
<dbReference type="SMART" id="SM00387">
    <property type="entry name" value="HATPase_c"/>
    <property type="match status" value="1"/>
</dbReference>
<organism evidence="4 5">
    <name type="scientific">Actinomadura litoris</name>
    <dbReference type="NCBI Taxonomy" id="2678616"/>
    <lineage>
        <taxon>Bacteria</taxon>
        <taxon>Bacillati</taxon>
        <taxon>Actinomycetota</taxon>
        <taxon>Actinomycetes</taxon>
        <taxon>Streptosporangiales</taxon>
        <taxon>Thermomonosporaceae</taxon>
        <taxon>Actinomadura</taxon>
    </lineage>
</organism>
<feature type="region of interest" description="Disordered" evidence="2">
    <location>
        <begin position="159"/>
        <end position="181"/>
    </location>
</feature>
<dbReference type="PANTHER" id="PTHR35526">
    <property type="entry name" value="ANTI-SIGMA-F FACTOR RSBW-RELATED"/>
    <property type="match status" value="1"/>
</dbReference>
<reference evidence="4 5" key="1">
    <citation type="submission" date="2019-11" db="EMBL/GenBank/DDBJ databases">
        <authorList>
            <person name="Cao P."/>
        </authorList>
    </citation>
    <scope>NUCLEOTIDE SEQUENCE [LARGE SCALE GENOMIC DNA]</scope>
    <source>
        <strain evidence="4 5">NEAU-AAG5</strain>
    </source>
</reference>
<feature type="domain" description="Histidine kinase/HSP90-like ATPase" evidence="3">
    <location>
        <begin position="64"/>
        <end position="161"/>
    </location>
</feature>
<proteinExistence type="predicted"/>
<dbReference type="Gene3D" id="3.30.565.10">
    <property type="entry name" value="Histidine kinase-like ATPase, C-terminal domain"/>
    <property type="match status" value="1"/>
</dbReference>
<keyword evidence="5" id="KW-1185">Reference proteome</keyword>
<dbReference type="EMBL" id="WOFH01000005">
    <property type="protein sequence ID" value="MUN38305.1"/>
    <property type="molecule type" value="Genomic_DNA"/>
</dbReference>
<accession>A0A7K1L213</accession>
<dbReference type="InterPro" id="IPR050267">
    <property type="entry name" value="Anti-sigma-factor_SerPK"/>
</dbReference>
<keyword evidence="1" id="KW-0723">Serine/threonine-protein kinase</keyword>
<dbReference type="InterPro" id="IPR036890">
    <property type="entry name" value="HATPase_C_sf"/>
</dbReference>
<dbReference type="PANTHER" id="PTHR35526:SF3">
    <property type="entry name" value="ANTI-SIGMA-F FACTOR RSBW"/>
    <property type="match status" value="1"/>
</dbReference>
<keyword evidence="1" id="KW-0418">Kinase</keyword>
<evidence type="ECO:0000256" key="1">
    <source>
        <dbReference type="ARBA" id="ARBA00022527"/>
    </source>
</evidence>
<evidence type="ECO:0000313" key="4">
    <source>
        <dbReference type="EMBL" id="MUN38305.1"/>
    </source>
</evidence>
<dbReference type="InterPro" id="IPR003594">
    <property type="entry name" value="HATPase_dom"/>
</dbReference>
<evidence type="ECO:0000313" key="5">
    <source>
        <dbReference type="Proteomes" id="UP000432015"/>
    </source>
</evidence>
<keyword evidence="1" id="KW-0808">Transferase</keyword>
<evidence type="ECO:0000259" key="3">
    <source>
        <dbReference type="SMART" id="SM00387"/>
    </source>
</evidence>
<gene>
    <name evidence="4" type="ORF">GNZ18_17070</name>
</gene>
<evidence type="ECO:0000256" key="2">
    <source>
        <dbReference type="SAM" id="MobiDB-lite"/>
    </source>
</evidence>